<dbReference type="InterPro" id="IPR026464">
    <property type="entry name" value="NosD_copper_fam"/>
</dbReference>
<dbReference type="InterPro" id="IPR022441">
    <property type="entry name" value="Para_beta_helix_rpt-2"/>
</dbReference>
<evidence type="ECO:0000313" key="5">
    <source>
        <dbReference type="EMBL" id="TCK85651.1"/>
    </source>
</evidence>
<dbReference type="SMART" id="SM00710">
    <property type="entry name" value="PbH1"/>
    <property type="match status" value="10"/>
</dbReference>
<dbReference type="EMBL" id="SMGO01000001">
    <property type="protein sequence ID" value="TCK85651.1"/>
    <property type="molecule type" value="Genomic_DNA"/>
</dbReference>
<evidence type="ECO:0000313" key="6">
    <source>
        <dbReference type="Proteomes" id="UP000294616"/>
    </source>
</evidence>
<sequence length="421" mass="47311">MGRVSKKLGRYILLLLFIFSASGLLAKTWVVNPKGTIKTIKEAVDLARSGDTVMIKPGIYKEHDIIITKAIFLKGQNFPVIDGQNAHQILTVESDNVIIEGIEFRNSGSSSYLDISALKISKSRNVTVRSNRFKDNFFAIHSMESPNGTLIGNEILSGGRKGMKFANGIHCWKTSNMRIVNNTISGHRDGIYLEFVTHSIIKDNKSIGNKRYGLHFMFSHDNTYTHNRLSKNGAGVAVMYSNRVVMRQNIFSENWGNAAYGILLKEINDSIIEDNRFERNTTAIFAESTNRIQMENNQFIKNGWAIQLQSSASDMNIVGNNFMGNTFDVSTNGRLASNKFDSNYWDKYEGYDLNRDGSGDIPYHPVSFYSIIIQRNSGALMLFRSFLVKLMDKAESVLPSLTPVDVLDGNPQIKKINHAHK</sequence>
<evidence type="ECO:0000256" key="1">
    <source>
        <dbReference type="ARBA" id="ARBA00004906"/>
    </source>
</evidence>
<proteinExistence type="predicted"/>
<dbReference type="NCBIfam" id="TIGR04247">
    <property type="entry name" value="NosD_copper_fam"/>
    <property type="match status" value="1"/>
</dbReference>
<accession>A0A4V2PYH1</accession>
<dbReference type="SUPFAM" id="SSF51126">
    <property type="entry name" value="Pectin lyase-like"/>
    <property type="match status" value="1"/>
</dbReference>
<dbReference type="InterPro" id="IPR007742">
    <property type="entry name" value="NosD_dom"/>
</dbReference>
<dbReference type="OrthoDB" id="9767990at2"/>
<evidence type="ECO:0000256" key="3">
    <source>
        <dbReference type="ARBA" id="ARBA00022786"/>
    </source>
</evidence>
<keyword evidence="2" id="KW-0677">Repeat</keyword>
<dbReference type="PANTHER" id="PTHR22990:SF15">
    <property type="entry name" value="F-BOX ONLY PROTEIN 10"/>
    <property type="match status" value="1"/>
</dbReference>
<dbReference type="NCBIfam" id="TIGR03804">
    <property type="entry name" value="para_beta_helix"/>
    <property type="match status" value="1"/>
</dbReference>
<dbReference type="InterPro" id="IPR012334">
    <property type="entry name" value="Pectin_lyas_fold"/>
</dbReference>
<dbReference type="SMART" id="SM00722">
    <property type="entry name" value="CASH"/>
    <property type="match status" value="2"/>
</dbReference>
<dbReference type="Pfam" id="PF05048">
    <property type="entry name" value="NosD"/>
    <property type="match status" value="1"/>
</dbReference>
<keyword evidence="3" id="KW-0833">Ubl conjugation pathway</keyword>
<comment type="caution">
    <text evidence="5">The sequence shown here is derived from an EMBL/GenBank/DDBJ whole genome shotgun (WGS) entry which is preliminary data.</text>
</comment>
<gene>
    <name evidence="5" type="ORF">C8N28_0963</name>
</gene>
<organism evidence="5 6">
    <name type="scientific">Albibacterium bauzanense</name>
    <dbReference type="NCBI Taxonomy" id="653929"/>
    <lineage>
        <taxon>Bacteria</taxon>
        <taxon>Pseudomonadati</taxon>
        <taxon>Bacteroidota</taxon>
        <taxon>Sphingobacteriia</taxon>
        <taxon>Sphingobacteriales</taxon>
        <taxon>Sphingobacteriaceae</taxon>
        <taxon>Albibacterium</taxon>
    </lineage>
</organism>
<dbReference type="RefSeq" id="WP_132222023.1">
    <property type="nucleotide sequence ID" value="NZ_SMGO01000001.1"/>
</dbReference>
<evidence type="ECO:0000259" key="4">
    <source>
        <dbReference type="SMART" id="SM00722"/>
    </source>
</evidence>
<dbReference type="AlphaFoldDB" id="A0A4V2PYH1"/>
<reference evidence="5 6" key="1">
    <citation type="submission" date="2019-03" db="EMBL/GenBank/DDBJ databases">
        <title>Genomic Encyclopedia of Archaeal and Bacterial Type Strains, Phase II (KMG-II): from individual species to whole genera.</title>
        <authorList>
            <person name="Goeker M."/>
        </authorList>
    </citation>
    <scope>NUCLEOTIDE SEQUENCE [LARGE SCALE GENOMIC DNA]</scope>
    <source>
        <strain evidence="5 6">DSM 22554</strain>
    </source>
</reference>
<keyword evidence="6" id="KW-1185">Reference proteome</keyword>
<name>A0A4V2PYH1_9SPHI</name>
<dbReference type="InterPro" id="IPR006633">
    <property type="entry name" value="Carb-bd_sugar_hydrolysis-dom"/>
</dbReference>
<dbReference type="InterPro" id="IPR006626">
    <property type="entry name" value="PbH1"/>
</dbReference>
<feature type="domain" description="Carbohydrate-binding/sugar hydrolysis" evidence="4">
    <location>
        <begin position="55"/>
        <end position="194"/>
    </location>
</feature>
<feature type="domain" description="Carbohydrate-binding/sugar hydrolysis" evidence="4">
    <location>
        <begin position="201"/>
        <end position="361"/>
    </location>
</feature>
<dbReference type="PANTHER" id="PTHR22990">
    <property type="entry name" value="F-BOX ONLY PROTEIN"/>
    <property type="match status" value="1"/>
</dbReference>
<evidence type="ECO:0000256" key="2">
    <source>
        <dbReference type="ARBA" id="ARBA00022737"/>
    </source>
</evidence>
<dbReference type="Proteomes" id="UP000294616">
    <property type="component" value="Unassembled WGS sequence"/>
</dbReference>
<dbReference type="InterPro" id="IPR051550">
    <property type="entry name" value="SCF-Subunits/Alg-Epimerases"/>
</dbReference>
<dbReference type="InterPro" id="IPR011050">
    <property type="entry name" value="Pectin_lyase_fold/virulence"/>
</dbReference>
<dbReference type="Gene3D" id="2.160.20.10">
    <property type="entry name" value="Single-stranded right-handed beta-helix, Pectin lyase-like"/>
    <property type="match status" value="2"/>
</dbReference>
<comment type="pathway">
    <text evidence="1">Protein modification; protein ubiquitination.</text>
</comment>
<protein>
    <submittedName>
        <fullName evidence="5">Nitrous oxidase accessory protein</fullName>
    </submittedName>
</protein>